<dbReference type="EMBL" id="BOSL01000013">
    <property type="protein sequence ID" value="GIP54661.1"/>
    <property type="molecule type" value="Genomic_DNA"/>
</dbReference>
<feature type="transmembrane region" description="Helical" evidence="8">
    <location>
        <begin position="40"/>
        <end position="63"/>
    </location>
</feature>
<feature type="transmembrane region" description="Helical" evidence="8">
    <location>
        <begin position="84"/>
        <end position="108"/>
    </location>
</feature>
<dbReference type="RefSeq" id="WP_213655890.1">
    <property type="nucleotide sequence ID" value="NZ_BOSL01000013.1"/>
</dbReference>
<dbReference type="NCBIfam" id="TIGR00912">
    <property type="entry name" value="2A0309"/>
    <property type="match status" value="1"/>
</dbReference>
<evidence type="ECO:0000313" key="10">
    <source>
        <dbReference type="Proteomes" id="UP000679992"/>
    </source>
</evidence>
<keyword evidence="5 8" id="KW-0812">Transmembrane</keyword>
<keyword evidence="6 8" id="KW-1133">Transmembrane helix</keyword>
<feature type="transmembrane region" description="Helical" evidence="8">
    <location>
        <begin position="271"/>
        <end position="290"/>
    </location>
</feature>
<evidence type="ECO:0000256" key="1">
    <source>
        <dbReference type="ARBA" id="ARBA00004141"/>
    </source>
</evidence>
<name>A0ABQ4MF89_9BACL</name>
<feature type="transmembrane region" description="Helical" evidence="8">
    <location>
        <begin position="332"/>
        <end position="354"/>
    </location>
</feature>
<evidence type="ECO:0000256" key="3">
    <source>
        <dbReference type="ARBA" id="ARBA00022448"/>
    </source>
</evidence>
<evidence type="ECO:0000256" key="5">
    <source>
        <dbReference type="ARBA" id="ARBA00022692"/>
    </source>
</evidence>
<feature type="transmembrane region" description="Helical" evidence="8">
    <location>
        <begin position="12"/>
        <end position="34"/>
    </location>
</feature>
<evidence type="ECO:0000256" key="7">
    <source>
        <dbReference type="ARBA" id="ARBA00023136"/>
    </source>
</evidence>
<dbReference type="Pfam" id="PF03845">
    <property type="entry name" value="Spore_permease"/>
    <property type="match status" value="1"/>
</dbReference>
<accession>A0ABQ4MF89</accession>
<reference evidence="9 10" key="1">
    <citation type="submission" date="2021-03" db="EMBL/GenBank/DDBJ databases">
        <title>Antimicrobial resistance genes in bacteria isolated from Japanese honey, and their potential for conferring macrolide and lincosamide resistance in the American foulbrood pathogen Paenibacillus larvae.</title>
        <authorList>
            <person name="Okamoto M."/>
            <person name="Kumagai M."/>
            <person name="Kanamori H."/>
            <person name="Takamatsu D."/>
        </authorList>
    </citation>
    <scope>NUCLEOTIDE SEQUENCE [LARGE SCALE GENOMIC DNA]</scope>
    <source>
        <strain evidence="9 10">J42TS3</strain>
    </source>
</reference>
<dbReference type="PANTHER" id="PTHR34975">
    <property type="entry name" value="SPORE GERMINATION PROTEIN A2"/>
    <property type="match status" value="1"/>
</dbReference>
<evidence type="ECO:0000313" key="9">
    <source>
        <dbReference type="EMBL" id="GIP54661.1"/>
    </source>
</evidence>
<comment type="similarity">
    <text evidence="2">Belongs to the amino acid-polyamine-organocation (APC) superfamily. Spore germination protein (SGP) (TC 2.A.3.9) family.</text>
</comment>
<evidence type="ECO:0000256" key="4">
    <source>
        <dbReference type="ARBA" id="ARBA00022544"/>
    </source>
</evidence>
<gene>
    <name evidence="9" type="ORF">J42TS3_36960</name>
</gene>
<organism evidence="9 10">
    <name type="scientific">Paenibacillus vini</name>
    <dbReference type="NCBI Taxonomy" id="1476024"/>
    <lineage>
        <taxon>Bacteria</taxon>
        <taxon>Bacillati</taxon>
        <taxon>Bacillota</taxon>
        <taxon>Bacilli</taxon>
        <taxon>Bacillales</taxon>
        <taxon>Paenibacillaceae</taxon>
        <taxon>Paenibacillus</taxon>
    </lineage>
</organism>
<keyword evidence="10" id="KW-1185">Reference proteome</keyword>
<feature type="transmembrane region" description="Helical" evidence="8">
    <location>
        <begin position="186"/>
        <end position="204"/>
    </location>
</feature>
<sequence>MIKSPKPSISQAIMMVMLTVGITNHVFVIPALMQAAKRDAWFSVILSILPFGIFTCLLIFITNRTRSKSLHSWISSRFGAFPSYLFRAVLTIYFFTIAWFTLFDTITWTKNTFLPYTPTWATLIVLLGLCLAGATLGIKTIAVASGLLLPLVVVLGFYVGIANVEFKDYSLLFPILEFGWGPPVKGMVYACSGLFEFFLILFIQPHLEKPLKKKHFVLLAVIITGLTIGPLTGAISEFNPYEASLQRYPAYEEWRIAGFGKYISQTDFFSIYQWLSGSAIRISFALFAAADLWEFKKSKSRFILLLVMAITLIPLGNYVFNDVQFQFMIFHYIFPGNLMLMSGLTLLLAIAALLPGRKKGGSTHET</sequence>
<feature type="transmembrane region" description="Helical" evidence="8">
    <location>
        <begin position="302"/>
        <end position="320"/>
    </location>
</feature>
<evidence type="ECO:0000256" key="8">
    <source>
        <dbReference type="SAM" id="Phobius"/>
    </source>
</evidence>
<dbReference type="InterPro" id="IPR004761">
    <property type="entry name" value="Spore_GerAB"/>
</dbReference>
<dbReference type="PANTHER" id="PTHR34975:SF2">
    <property type="entry name" value="SPORE GERMINATION PROTEIN A2"/>
    <property type="match status" value="1"/>
</dbReference>
<evidence type="ECO:0000256" key="2">
    <source>
        <dbReference type="ARBA" id="ARBA00007998"/>
    </source>
</evidence>
<keyword evidence="4" id="KW-0309">Germination</keyword>
<keyword evidence="3" id="KW-0813">Transport</keyword>
<feature type="transmembrane region" description="Helical" evidence="8">
    <location>
        <begin position="147"/>
        <end position="166"/>
    </location>
</feature>
<comment type="subcellular location">
    <subcellularLocation>
        <location evidence="1">Membrane</location>
        <topology evidence="1">Multi-pass membrane protein</topology>
    </subcellularLocation>
</comment>
<proteinExistence type="inferred from homology"/>
<feature type="transmembrane region" description="Helical" evidence="8">
    <location>
        <begin position="216"/>
        <end position="235"/>
    </location>
</feature>
<protein>
    <submittedName>
        <fullName evidence="9">Uncharacterized protein</fullName>
    </submittedName>
</protein>
<comment type="caution">
    <text evidence="9">The sequence shown here is derived from an EMBL/GenBank/DDBJ whole genome shotgun (WGS) entry which is preliminary data.</text>
</comment>
<dbReference type="Proteomes" id="UP000679992">
    <property type="component" value="Unassembled WGS sequence"/>
</dbReference>
<evidence type="ECO:0000256" key="6">
    <source>
        <dbReference type="ARBA" id="ARBA00022989"/>
    </source>
</evidence>
<feature type="transmembrane region" description="Helical" evidence="8">
    <location>
        <begin position="120"/>
        <end position="138"/>
    </location>
</feature>
<keyword evidence="7 8" id="KW-0472">Membrane</keyword>